<protein>
    <recommendedName>
        <fullName evidence="16">DNA helicase RecQ</fullName>
        <ecNumber evidence="16">5.6.2.4</ecNumber>
    </recommendedName>
</protein>
<dbReference type="CDD" id="cd17920">
    <property type="entry name" value="DEXHc_RecQ"/>
    <property type="match status" value="1"/>
</dbReference>
<accession>A0ABS1E7B9</accession>
<dbReference type="InterPro" id="IPR027417">
    <property type="entry name" value="P-loop_NTPase"/>
</dbReference>
<dbReference type="InterPro" id="IPR010997">
    <property type="entry name" value="HRDC-like_sf"/>
</dbReference>
<sequence length="605" mass="67877">MRLTPDPARKALRRVFGYRDFRGRQREIIDHVCAGGDALVLMPTGGGKSLCYQIPALVRPGTAIVVSPLIALMKDQVDALREAGVRAASLDSTRSGEEAAATRRALLAGELDLLYLAPERLLMASTLELLGRAQLALFAIDEAHCVSQWGHDFRPEYLQLAVLAERFPGVPRMALTATADPRTRQEILSRLELEEARVFLSSFDRPNIRYRVTPKRDTRTQLWRFIAQEHPEGAGIVYCLSRKRVEETAAWLREKGRDALPYHAGLAPETRRAHQERFIHEEGVIVVATIAFGMGIDKPDVRFVAHLDLPKSLEAYYQETGRAGRDGQPADAWLAYGLQDVITLRQMVDSSEADEQRKRVERDQLEAMLAFCELTTCRRQALLAHFGETLAQPCGNCDTCLEPVATWDATEPARKALSCIYRTGQRFGIGYVVDVLRGADHERIRRNRHDQVSTYGIGADLPPAAWRSILRQLLARGLVTVDEGGYGSLRLTEAARPLLRGETALHLRRDPSARRSRKSGRPKGETRFTDPGEQALFDTLRRCRRDLAREEGVPPYMVFHDATLEEMVELRPQTLRELGGLSGVGERKLERFGETFLEVLRGDNA</sequence>
<comment type="cofactor">
    <cofactor evidence="1">
        <name>Mg(2+)</name>
        <dbReference type="ChEBI" id="CHEBI:18420"/>
    </cofactor>
</comment>
<dbReference type="InterPro" id="IPR002121">
    <property type="entry name" value="HRDC_dom"/>
</dbReference>
<evidence type="ECO:0000256" key="4">
    <source>
        <dbReference type="ARBA" id="ARBA00022723"/>
    </source>
</evidence>
<keyword evidence="7" id="KW-0378">Hydrolase</keyword>
<keyword evidence="4" id="KW-0479">Metal-binding</keyword>
<keyword evidence="9" id="KW-0862">Zinc</keyword>
<evidence type="ECO:0000256" key="8">
    <source>
        <dbReference type="ARBA" id="ARBA00022806"/>
    </source>
</evidence>
<comment type="cofactor">
    <cofactor evidence="2">
        <name>Zn(2+)</name>
        <dbReference type="ChEBI" id="CHEBI:29105"/>
    </cofactor>
</comment>
<dbReference type="PROSITE" id="PS51192">
    <property type="entry name" value="HELICASE_ATP_BIND_1"/>
    <property type="match status" value="1"/>
</dbReference>
<dbReference type="Pfam" id="PF16124">
    <property type="entry name" value="RecQ_Zn_bind"/>
    <property type="match status" value="1"/>
</dbReference>
<dbReference type="SMART" id="SM00490">
    <property type="entry name" value="HELICc"/>
    <property type="match status" value="1"/>
</dbReference>
<proteinExistence type="inferred from homology"/>
<evidence type="ECO:0000256" key="13">
    <source>
        <dbReference type="ARBA" id="ARBA00023204"/>
    </source>
</evidence>
<dbReference type="Proteomes" id="UP000738126">
    <property type="component" value="Unassembled WGS sequence"/>
</dbReference>
<dbReference type="NCBIfam" id="TIGR00614">
    <property type="entry name" value="recQ_fam"/>
    <property type="match status" value="1"/>
</dbReference>
<keyword evidence="13" id="KW-0234">DNA repair</keyword>
<evidence type="ECO:0000256" key="1">
    <source>
        <dbReference type="ARBA" id="ARBA00001946"/>
    </source>
</evidence>
<evidence type="ECO:0000256" key="15">
    <source>
        <dbReference type="ARBA" id="ARBA00034617"/>
    </source>
</evidence>
<evidence type="ECO:0000256" key="3">
    <source>
        <dbReference type="ARBA" id="ARBA00005446"/>
    </source>
</evidence>
<dbReference type="PROSITE" id="PS50967">
    <property type="entry name" value="HRDC"/>
    <property type="match status" value="1"/>
</dbReference>
<evidence type="ECO:0000259" key="20">
    <source>
        <dbReference type="PROSITE" id="PS51194"/>
    </source>
</evidence>
<dbReference type="InterPro" id="IPR036388">
    <property type="entry name" value="WH-like_DNA-bd_sf"/>
</dbReference>
<dbReference type="InterPro" id="IPR011545">
    <property type="entry name" value="DEAD/DEAH_box_helicase_dom"/>
</dbReference>
<evidence type="ECO:0000259" key="19">
    <source>
        <dbReference type="PROSITE" id="PS51192"/>
    </source>
</evidence>
<evidence type="ECO:0000256" key="14">
    <source>
        <dbReference type="ARBA" id="ARBA00023235"/>
    </source>
</evidence>
<dbReference type="InterPro" id="IPR001650">
    <property type="entry name" value="Helicase_C-like"/>
</dbReference>
<feature type="region of interest" description="Disordered" evidence="17">
    <location>
        <begin position="505"/>
        <end position="532"/>
    </location>
</feature>
<dbReference type="Pfam" id="PF00570">
    <property type="entry name" value="HRDC"/>
    <property type="match status" value="1"/>
</dbReference>
<dbReference type="PANTHER" id="PTHR13710:SF105">
    <property type="entry name" value="ATP-DEPENDENT DNA HELICASE Q1"/>
    <property type="match status" value="1"/>
</dbReference>
<evidence type="ECO:0000256" key="7">
    <source>
        <dbReference type="ARBA" id="ARBA00022801"/>
    </source>
</evidence>
<keyword evidence="8 21" id="KW-0347">Helicase</keyword>
<evidence type="ECO:0000256" key="6">
    <source>
        <dbReference type="ARBA" id="ARBA00022763"/>
    </source>
</evidence>
<dbReference type="GO" id="GO:0004386">
    <property type="term" value="F:helicase activity"/>
    <property type="evidence" value="ECO:0007669"/>
    <property type="project" value="UniProtKB-KW"/>
</dbReference>
<dbReference type="InterPro" id="IPR014001">
    <property type="entry name" value="Helicase_ATP-bd"/>
</dbReference>
<feature type="domain" description="Helicase C-terminal" evidence="20">
    <location>
        <begin position="218"/>
        <end position="369"/>
    </location>
</feature>
<keyword evidence="11" id="KW-0238">DNA-binding</keyword>
<evidence type="ECO:0000259" key="18">
    <source>
        <dbReference type="PROSITE" id="PS50967"/>
    </source>
</evidence>
<dbReference type="InterPro" id="IPR032284">
    <property type="entry name" value="RecQ_Zn-bd"/>
</dbReference>
<comment type="similarity">
    <text evidence="3">Belongs to the helicase family. RecQ subfamily.</text>
</comment>
<dbReference type="EMBL" id="NRSH01000144">
    <property type="protein sequence ID" value="MBK1727403.1"/>
    <property type="molecule type" value="Genomic_DNA"/>
</dbReference>
<dbReference type="SMART" id="SM00487">
    <property type="entry name" value="DEXDc"/>
    <property type="match status" value="1"/>
</dbReference>
<organism evidence="21 22">
    <name type="scientific">Halorhodospira neutriphila</name>
    <dbReference type="NCBI Taxonomy" id="168379"/>
    <lineage>
        <taxon>Bacteria</taxon>
        <taxon>Pseudomonadati</taxon>
        <taxon>Pseudomonadota</taxon>
        <taxon>Gammaproteobacteria</taxon>
        <taxon>Chromatiales</taxon>
        <taxon>Ectothiorhodospiraceae</taxon>
        <taxon>Halorhodospira</taxon>
    </lineage>
</organism>
<evidence type="ECO:0000256" key="9">
    <source>
        <dbReference type="ARBA" id="ARBA00022833"/>
    </source>
</evidence>
<name>A0ABS1E7B9_9GAMM</name>
<keyword evidence="22" id="KW-1185">Reference proteome</keyword>
<keyword evidence="14" id="KW-0413">Isomerase</keyword>
<keyword evidence="5" id="KW-0547">Nucleotide-binding</keyword>
<evidence type="ECO:0000256" key="10">
    <source>
        <dbReference type="ARBA" id="ARBA00022840"/>
    </source>
</evidence>
<evidence type="ECO:0000256" key="2">
    <source>
        <dbReference type="ARBA" id="ARBA00001947"/>
    </source>
</evidence>
<dbReference type="NCBIfam" id="TIGR01389">
    <property type="entry name" value="recQ"/>
    <property type="match status" value="1"/>
</dbReference>
<keyword evidence="6" id="KW-0227">DNA damage</keyword>
<evidence type="ECO:0000256" key="12">
    <source>
        <dbReference type="ARBA" id="ARBA00023172"/>
    </source>
</evidence>
<dbReference type="Pfam" id="PF00270">
    <property type="entry name" value="DEAD"/>
    <property type="match status" value="1"/>
</dbReference>
<feature type="domain" description="Helicase ATP-binding" evidence="19">
    <location>
        <begin position="29"/>
        <end position="197"/>
    </location>
</feature>
<comment type="caution">
    <text evidence="21">The sequence shown here is derived from an EMBL/GenBank/DDBJ whole genome shotgun (WGS) entry which is preliminary data.</text>
</comment>
<dbReference type="InterPro" id="IPR006293">
    <property type="entry name" value="DNA_helicase_ATP-dep_RecQ_bac"/>
</dbReference>
<dbReference type="CDD" id="cd18794">
    <property type="entry name" value="SF2_C_RecQ"/>
    <property type="match status" value="1"/>
</dbReference>
<dbReference type="EC" id="5.6.2.4" evidence="16"/>
<evidence type="ECO:0000313" key="22">
    <source>
        <dbReference type="Proteomes" id="UP000738126"/>
    </source>
</evidence>
<keyword evidence="12" id="KW-0233">DNA recombination</keyword>
<comment type="catalytic activity">
    <reaction evidence="15">
        <text>Couples ATP hydrolysis with the unwinding of duplex DNA by translocating in the 3'-5' direction.</text>
        <dbReference type="EC" id="5.6.2.4"/>
    </reaction>
</comment>
<gene>
    <name evidence="21" type="primary">recQ</name>
    <name evidence="21" type="ORF">CKO13_10330</name>
</gene>
<dbReference type="SMART" id="SM00956">
    <property type="entry name" value="RQC"/>
    <property type="match status" value="1"/>
</dbReference>
<dbReference type="SMART" id="SM00341">
    <property type="entry name" value="HRDC"/>
    <property type="match status" value="1"/>
</dbReference>
<dbReference type="InterPro" id="IPR004589">
    <property type="entry name" value="DNA_helicase_ATP-dep_RecQ"/>
</dbReference>
<dbReference type="SUPFAM" id="SSF52540">
    <property type="entry name" value="P-loop containing nucleoside triphosphate hydrolases"/>
    <property type="match status" value="2"/>
</dbReference>
<evidence type="ECO:0000313" key="21">
    <source>
        <dbReference type="EMBL" id="MBK1727403.1"/>
    </source>
</evidence>
<evidence type="ECO:0000256" key="5">
    <source>
        <dbReference type="ARBA" id="ARBA00022741"/>
    </source>
</evidence>
<dbReference type="PROSITE" id="PS51194">
    <property type="entry name" value="HELICASE_CTER"/>
    <property type="match status" value="1"/>
</dbReference>
<dbReference type="SUPFAM" id="SSF47819">
    <property type="entry name" value="HRDC-like"/>
    <property type="match status" value="1"/>
</dbReference>
<evidence type="ECO:0000256" key="11">
    <source>
        <dbReference type="ARBA" id="ARBA00023125"/>
    </source>
</evidence>
<dbReference type="InterPro" id="IPR018982">
    <property type="entry name" value="RQC_domain"/>
</dbReference>
<reference evidence="21 22" key="1">
    <citation type="journal article" date="2020" name="Microorganisms">
        <title>Osmotic Adaptation and Compatible Solute Biosynthesis of Phototrophic Bacteria as Revealed from Genome Analyses.</title>
        <authorList>
            <person name="Imhoff J.F."/>
            <person name="Rahn T."/>
            <person name="Kunzel S."/>
            <person name="Keller A."/>
            <person name="Neulinger S.C."/>
        </authorList>
    </citation>
    <scope>NUCLEOTIDE SEQUENCE [LARGE SCALE GENOMIC DNA]</scope>
    <source>
        <strain evidence="21 22">DSM 15116</strain>
    </source>
</reference>
<dbReference type="Gene3D" id="3.40.50.300">
    <property type="entry name" value="P-loop containing nucleotide triphosphate hydrolases"/>
    <property type="match status" value="2"/>
</dbReference>
<dbReference type="Gene3D" id="1.10.10.10">
    <property type="entry name" value="Winged helix-like DNA-binding domain superfamily/Winged helix DNA-binding domain"/>
    <property type="match status" value="1"/>
</dbReference>
<evidence type="ECO:0000256" key="16">
    <source>
        <dbReference type="NCBIfam" id="TIGR01389"/>
    </source>
</evidence>
<keyword evidence="10" id="KW-0067">ATP-binding</keyword>
<dbReference type="InterPro" id="IPR044876">
    <property type="entry name" value="HRDC_dom_sf"/>
</dbReference>
<dbReference type="RefSeq" id="WP_200260606.1">
    <property type="nucleotide sequence ID" value="NZ_NRSH01000144.1"/>
</dbReference>
<evidence type="ECO:0000256" key="17">
    <source>
        <dbReference type="SAM" id="MobiDB-lite"/>
    </source>
</evidence>
<dbReference type="Pfam" id="PF09382">
    <property type="entry name" value="RQC"/>
    <property type="match status" value="1"/>
</dbReference>
<dbReference type="Pfam" id="PF00271">
    <property type="entry name" value="Helicase_C"/>
    <property type="match status" value="1"/>
</dbReference>
<dbReference type="PANTHER" id="PTHR13710">
    <property type="entry name" value="DNA HELICASE RECQ FAMILY MEMBER"/>
    <property type="match status" value="1"/>
</dbReference>
<dbReference type="Gene3D" id="1.10.150.80">
    <property type="entry name" value="HRDC domain"/>
    <property type="match status" value="1"/>
</dbReference>
<feature type="domain" description="HRDC" evidence="18">
    <location>
        <begin position="530"/>
        <end position="605"/>
    </location>
</feature>